<evidence type="ECO:0000256" key="1">
    <source>
        <dbReference type="ARBA" id="ARBA00004651"/>
    </source>
</evidence>
<keyword evidence="8 11" id="KW-0472">Membrane</keyword>
<evidence type="ECO:0000256" key="5">
    <source>
        <dbReference type="ARBA" id="ARBA00022692"/>
    </source>
</evidence>
<dbReference type="GO" id="GO:0019236">
    <property type="term" value="P:response to pheromone"/>
    <property type="evidence" value="ECO:0007669"/>
    <property type="project" value="UniProtKB-KW"/>
</dbReference>
<feature type="transmembrane region" description="Helical" evidence="11">
    <location>
        <begin position="38"/>
        <end position="61"/>
    </location>
</feature>
<dbReference type="Gene3D" id="1.20.1070.10">
    <property type="entry name" value="Rhodopsin 7-helix transmembrane proteins"/>
    <property type="match status" value="1"/>
</dbReference>
<dbReference type="KEGG" id="maua:101835400"/>
<feature type="transmembrane region" description="Helical" evidence="11">
    <location>
        <begin position="73"/>
        <end position="91"/>
    </location>
</feature>
<feature type="transmembrane region" description="Helical" evidence="11">
    <location>
        <begin position="156"/>
        <end position="179"/>
    </location>
</feature>
<comment type="subcellular location">
    <subcellularLocation>
        <location evidence="1 11">Cell membrane</location>
        <topology evidence="1 11">Multi-pass membrane protein</topology>
    </subcellularLocation>
</comment>
<feature type="transmembrane region" description="Helical" evidence="11">
    <location>
        <begin position="264"/>
        <end position="288"/>
    </location>
</feature>
<dbReference type="PROSITE" id="PS50262">
    <property type="entry name" value="G_PROTEIN_RECEP_F1_2"/>
    <property type="match status" value="1"/>
</dbReference>
<keyword evidence="7 11" id="KW-0297">G-protein coupled receptor</keyword>
<keyword evidence="4 11" id="KW-0589">Pheromone response</keyword>
<dbReference type="GeneID" id="101835400"/>
<organism evidence="13 14">
    <name type="scientific">Mesocricetus auratus</name>
    <name type="common">Golden hamster</name>
    <dbReference type="NCBI Taxonomy" id="10036"/>
    <lineage>
        <taxon>Eukaryota</taxon>
        <taxon>Metazoa</taxon>
        <taxon>Chordata</taxon>
        <taxon>Craniata</taxon>
        <taxon>Vertebrata</taxon>
        <taxon>Euteleostomi</taxon>
        <taxon>Mammalia</taxon>
        <taxon>Eutheria</taxon>
        <taxon>Euarchontoglires</taxon>
        <taxon>Glires</taxon>
        <taxon>Rodentia</taxon>
        <taxon>Myomorpha</taxon>
        <taxon>Muroidea</taxon>
        <taxon>Cricetidae</taxon>
        <taxon>Cricetinae</taxon>
        <taxon>Mesocricetus</taxon>
    </lineage>
</organism>
<evidence type="ECO:0000256" key="6">
    <source>
        <dbReference type="ARBA" id="ARBA00022989"/>
    </source>
</evidence>
<protein>
    <recommendedName>
        <fullName evidence="11">Vomeronasal type-1 receptor</fullName>
    </recommendedName>
</protein>
<dbReference type="InterPro" id="IPR017452">
    <property type="entry name" value="GPCR_Rhodpsn_7TM"/>
</dbReference>
<dbReference type="eggNOG" id="ENOG502RD1P">
    <property type="taxonomic scope" value="Eukaryota"/>
</dbReference>
<evidence type="ECO:0000256" key="7">
    <source>
        <dbReference type="ARBA" id="ARBA00023040"/>
    </source>
</evidence>
<sequence>MRGNSDLPLPHDQPSADSQLLGIVLNHRMNIWNVTFRIITLSQTTIGILGNVSFLLSYLVLYFRECILKPTDLILMHLMAANALIILSAGVPETMVVWGFKHFLNDFGCVFVLYIQGFARNVSIGATCLLSVFQAMTINSRKSCWRDHKAKATKHIQCSVSLLWVFYILLHFIMVMYTLTEMNSKNVTRNRDFGYCSIVGRDETIDSLYTALVMCPEFFYALLITCSCTSMIVFLYRHKQSVQHIRSYRGSSRSSPESRATQNILVLVSTFLAFYTLSTILRGCIAFLYNNNLWLVYISRFTSLCFPCLGPYILIRHHSVLLIFNLEWLRHFF</sequence>
<evidence type="ECO:0000256" key="8">
    <source>
        <dbReference type="ARBA" id="ARBA00023136"/>
    </source>
</evidence>
<name>A0A1U8CRZ8_MESAU</name>
<keyword evidence="5 11" id="KW-0812">Transmembrane</keyword>
<reference evidence="14" key="1">
    <citation type="submission" date="2025-08" db="UniProtKB">
        <authorList>
            <consortium name="RefSeq"/>
        </authorList>
    </citation>
    <scope>IDENTIFICATION</scope>
    <source>
        <tissue evidence="14">Liver</tissue>
    </source>
</reference>
<evidence type="ECO:0000313" key="14">
    <source>
        <dbReference type="RefSeq" id="XP_012982286.3"/>
    </source>
</evidence>
<evidence type="ECO:0000256" key="3">
    <source>
        <dbReference type="ARBA" id="ARBA00022475"/>
    </source>
</evidence>
<keyword evidence="13" id="KW-1185">Reference proteome</keyword>
<evidence type="ECO:0000256" key="4">
    <source>
        <dbReference type="ARBA" id="ARBA00022507"/>
    </source>
</evidence>
<evidence type="ECO:0000256" key="11">
    <source>
        <dbReference type="RuleBase" id="RU364061"/>
    </source>
</evidence>
<feature type="transmembrane region" description="Helical" evidence="11">
    <location>
        <begin position="111"/>
        <end position="135"/>
    </location>
</feature>
<gene>
    <name evidence="14" type="primary">LOC101835400</name>
</gene>
<dbReference type="GO" id="GO:0007606">
    <property type="term" value="P:sensory perception of chemical stimulus"/>
    <property type="evidence" value="ECO:0007669"/>
    <property type="project" value="UniProtKB-ARBA"/>
</dbReference>
<proteinExistence type="inferred from homology"/>
<feature type="transmembrane region" description="Helical" evidence="11">
    <location>
        <begin position="218"/>
        <end position="236"/>
    </location>
</feature>
<dbReference type="PANTHER" id="PTHR24062">
    <property type="entry name" value="VOMERONASAL TYPE-1 RECEPTOR"/>
    <property type="match status" value="1"/>
</dbReference>
<keyword evidence="10 11" id="KW-0807">Transducer</keyword>
<dbReference type="Proteomes" id="UP000886700">
    <property type="component" value="Unplaced"/>
</dbReference>
<dbReference type="InterPro" id="IPR004072">
    <property type="entry name" value="Vmron_rcpt_1"/>
</dbReference>
<keyword evidence="9 11" id="KW-0675">Receptor</keyword>
<dbReference type="Pfam" id="PF03402">
    <property type="entry name" value="V1R"/>
    <property type="match status" value="1"/>
</dbReference>
<dbReference type="PRINTS" id="PR01534">
    <property type="entry name" value="VOMERONASL1R"/>
</dbReference>
<evidence type="ECO:0000256" key="9">
    <source>
        <dbReference type="ARBA" id="ARBA00023170"/>
    </source>
</evidence>
<dbReference type="SUPFAM" id="SSF81321">
    <property type="entry name" value="Family A G protein-coupled receptor-like"/>
    <property type="match status" value="1"/>
</dbReference>
<accession>A0A1U8CRZ8</accession>
<dbReference type="GO" id="GO:0016503">
    <property type="term" value="F:pheromone receptor activity"/>
    <property type="evidence" value="ECO:0007669"/>
    <property type="project" value="InterPro"/>
</dbReference>
<evidence type="ECO:0000256" key="10">
    <source>
        <dbReference type="ARBA" id="ARBA00023224"/>
    </source>
</evidence>
<comment type="similarity">
    <text evidence="2 11">Belongs to the G-protein coupled receptor 1 family.</text>
</comment>
<keyword evidence="6 11" id="KW-1133">Transmembrane helix</keyword>
<feature type="transmembrane region" description="Helical" evidence="11">
    <location>
        <begin position="294"/>
        <end position="315"/>
    </location>
</feature>
<evidence type="ECO:0000259" key="12">
    <source>
        <dbReference type="PROSITE" id="PS50262"/>
    </source>
</evidence>
<feature type="domain" description="G-protein coupled receptors family 1 profile" evidence="12">
    <location>
        <begin position="50"/>
        <end position="314"/>
    </location>
</feature>
<dbReference type="AlphaFoldDB" id="A0A1U8CRZ8"/>
<dbReference type="RefSeq" id="XP_012982286.3">
    <property type="nucleotide sequence ID" value="XM_013126832.3"/>
</dbReference>
<dbReference type="GO" id="GO:0005886">
    <property type="term" value="C:plasma membrane"/>
    <property type="evidence" value="ECO:0007669"/>
    <property type="project" value="UniProtKB-SubCell"/>
</dbReference>
<keyword evidence="3 11" id="KW-1003">Cell membrane</keyword>
<evidence type="ECO:0000313" key="13">
    <source>
        <dbReference type="Proteomes" id="UP000886700"/>
    </source>
</evidence>
<evidence type="ECO:0000256" key="2">
    <source>
        <dbReference type="ARBA" id="ARBA00010663"/>
    </source>
</evidence>